<reference evidence="2 3" key="1">
    <citation type="journal article" date="2011" name="Nat. Biotechnol.">
        <title>Comparative genomic analysis of the thermophilic biomass-degrading fungi Myceliophthora thermophila and Thielavia terrestris.</title>
        <authorList>
            <person name="Berka R.M."/>
            <person name="Grigoriev I.V."/>
            <person name="Otillar R."/>
            <person name="Salamov A."/>
            <person name="Grimwood J."/>
            <person name="Reid I."/>
            <person name="Ishmael N."/>
            <person name="John T."/>
            <person name="Darmond C."/>
            <person name="Moisan M.-C."/>
            <person name="Henrissat B."/>
            <person name="Coutinho P.M."/>
            <person name="Lombard V."/>
            <person name="Natvig D.O."/>
            <person name="Lindquist E."/>
            <person name="Schmutz J."/>
            <person name="Lucas S."/>
            <person name="Harris P."/>
            <person name="Powlowski J."/>
            <person name="Bellemare A."/>
            <person name="Taylor D."/>
            <person name="Butler G."/>
            <person name="de Vries R.P."/>
            <person name="Allijn I.E."/>
            <person name="van den Brink J."/>
            <person name="Ushinsky S."/>
            <person name="Storms R."/>
            <person name="Powell A.J."/>
            <person name="Paulsen I.T."/>
            <person name="Elbourne L.D.H."/>
            <person name="Baker S.E."/>
            <person name="Magnuson J."/>
            <person name="LaBoissiere S."/>
            <person name="Clutterbuck A.J."/>
            <person name="Martinez D."/>
            <person name="Wogulis M."/>
            <person name="de Leon A.L."/>
            <person name="Rey M.W."/>
            <person name="Tsang A."/>
        </authorList>
    </citation>
    <scope>NUCLEOTIDE SEQUENCE [LARGE SCALE GENOMIC DNA]</scope>
    <source>
        <strain evidence="3">ATCC 38088 / NRRL 8126</strain>
    </source>
</reference>
<protein>
    <submittedName>
        <fullName evidence="2">Uncharacterized protein</fullName>
    </submittedName>
</protein>
<dbReference type="RefSeq" id="XP_003651816.1">
    <property type="nucleotide sequence ID" value="XM_003651768.1"/>
</dbReference>
<evidence type="ECO:0000256" key="1">
    <source>
        <dbReference type="SAM" id="MobiDB-lite"/>
    </source>
</evidence>
<feature type="region of interest" description="Disordered" evidence="1">
    <location>
        <begin position="1"/>
        <end position="22"/>
    </location>
</feature>
<evidence type="ECO:0000313" key="3">
    <source>
        <dbReference type="Proteomes" id="UP000008181"/>
    </source>
</evidence>
<evidence type="ECO:0000313" key="2">
    <source>
        <dbReference type="EMBL" id="AEO65480.1"/>
    </source>
</evidence>
<dbReference type="Proteomes" id="UP000008181">
    <property type="component" value="Chromosome 2"/>
</dbReference>
<proteinExistence type="predicted"/>
<feature type="non-terminal residue" evidence="2">
    <location>
        <position position="54"/>
    </location>
</feature>
<feature type="compositionally biased region" description="Polar residues" evidence="1">
    <location>
        <begin position="1"/>
        <end position="12"/>
    </location>
</feature>
<dbReference type="eggNOG" id="ENOG502R4CP">
    <property type="taxonomic scope" value="Eukaryota"/>
</dbReference>
<dbReference type="KEGG" id="ttt:THITE_2014610"/>
<name>G2QZ48_THETT</name>
<dbReference type="GeneID" id="11516955"/>
<organism evidence="2 3">
    <name type="scientific">Thermothielavioides terrestris (strain ATCC 38088 / NRRL 8126)</name>
    <name type="common">Thielavia terrestris</name>
    <dbReference type="NCBI Taxonomy" id="578455"/>
    <lineage>
        <taxon>Eukaryota</taxon>
        <taxon>Fungi</taxon>
        <taxon>Dikarya</taxon>
        <taxon>Ascomycota</taxon>
        <taxon>Pezizomycotina</taxon>
        <taxon>Sordariomycetes</taxon>
        <taxon>Sordariomycetidae</taxon>
        <taxon>Sordariales</taxon>
        <taxon>Chaetomiaceae</taxon>
        <taxon>Thermothielavioides</taxon>
        <taxon>Thermothielavioides terrestris</taxon>
    </lineage>
</organism>
<accession>G2QZ48</accession>
<dbReference type="OrthoDB" id="4568384at2759"/>
<dbReference type="HOGENOM" id="CLU_3056291_0_0_1"/>
<dbReference type="AlphaFoldDB" id="G2QZ48"/>
<gene>
    <name evidence="2" type="ORF">THITE_2014610</name>
</gene>
<keyword evidence="3" id="KW-1185">Reference proteome</keyword>
<sequence length="54" mass="5872">SALTWLRLSTPSSEERPVTEPPRFRLATTSACISCGATNRAAPLPSRRVPTHHS</sequence>
<feature type="non-terminal residue" evidence="2">
    <location>
        <position position="1"/>
    </location>
</feature>
<dbReference type="EMBL" id="CP003010">
    <property type="protein sequence ID" value="AEO65480.1"/>
    <property type="molecule type" value="Genomic_DNA"/>
</dbReference>